<dbReference type="InterPro" id="IPR009081">
    <property type="entry name" value="PP-bd_ACP"/>
</dbReference>
<dbReference type="Gene3D" id="3.40.50.1820">
    <property type="entry name" value="alpha/beta hydrolase"/>
    <property type="match status" value="4"/>
</dbReference>
<gene>
    <name evidence="7" type="ORF">CR152_24715</name>
</gene>
<dbReference type="InterPro" id="IPR036736">
    <property type="entry name" value="ACP-like_sf"/>
</dbReference>
<dbReference type="SMART" id="SM00824">
    <property type="entry name" value="PKS_TE"/>
    <property type="match status" value="1"/>
</dbReference>
<dbReference type="Gene3D" id="3.30.300.30">
    <property type="match status" value="6"/>
</dbReference>
<dbReference type="InterPro" id="IPR029058">
    <property type="entry name" value="AB_hydrolase_fold"/>
</dbReference>
<dbReference type="FunFam" id="3.40.50.980:FF:000001">
    <property type="entry name" value="Non-ribosomal peptide synthetase"/>
    <property type="match status" value="6"/>
</dbReference>
<organism evidence="7 8">
    <name type="scientific">Massilia violaceinigra</name>
    <dbReference type="NCBI Taxonomy" id="2045208"/>
    <lineage>
        <taxon>Bacteria</taxon>
        <taxon>Pseudomonadati</taxon>
        <taxon>Pseudomonadota</taxon>
        <taxon>Betaproteobacteria</taxon>
        <taxon>Burkholderiales</taxon>
        <taxon>Oxalobacteraceae</taxon>
        <taxon>Telluria group</taxon>
        <taxon>Massilia</taxon>
    </lineage>
</organism>
<dbReference type="InterPro" id="IPR020806">
    <property type="entry name" value="PKS_PP-bd"/>
</dbReference>
<dbReference type="GO" id="GO:0072330">
    <property type="term" value="P:monocarboxylic acid biosynthetic process"/>
    <property type="evidence" value="ECO:0007669"/>
    <property type="project" value="UniProtKB-ARBA"/>
</dbReference>
<feature type="domain" description="Carrier" evidence="6">
    <location>
        <begin position="1014"/>
        <end position="1088"/>
    </location>
</feature>
<dbReference type="PROSITE" id="PS00012">
    <property type="entry name" value="PHOSPHOPANTETHEINE"/>
    <property type="match status" value="2"/>
</dbReference>
<feature type="domain" description="Carrier" evidence="6">
    <location>
        <begin position="4240"/>
        <end position="4315"/>
    </location>
</feature>
<dbReference type="SUPFAM" id="SSF53474">
    <property type="entry name" value="alpha/beta-Hydrolases"/>
    <property type="match status" value="2"/>
</dbReference>
<dbReference type="Proteomes" id="UP000229897">
    <property type="component" value="Chromosome"/>
</dbReference>
<dbReference type="FunFam" id="1.10.1200.10:FF:000016">
    <property type="entry name" value="Non-ribosomal peptide synthase"/>
    <property type="match status" value="1"/>
</dbReference>
<dbReference type="InterPro" id="IPR001242">
    <property type="entry name" value="Condensation_dom"/>
</dbReference>
<sequence length="7009" mass="759585">MTNASLENLDPSEREALLARARAAKLQRKGSTQREPIDVRATPGGSWPLSFAQQRLWFIAQMGQEASVAYHIPGALALDGHLDEDALNAALDRIVQRHEALRTRFALVDGRAQQCIEPHGRFAVVRHDISADDPHARQAAIAHWSRHEAAEPFDLGRAPLIRARLLRLGEREHILLLTLHHIVSDGWSMGVLMRELGELYRAYADEGVAHWDDPLPPLPVQYADYTLWQRQWLDGAVQKQQLGYWRGQLAGAPELLTLPTDRPRPAVQDYTGQSIGFELDANLSTGLKALSHKHGTTLYMTLLAAWSALCARLAGQDEVVIGSPVANRTRVELEPLIGFFVNTLSLRIDVSANPSVSDLLAQVRECVLQAQSHQDVPFEQVVEAVNPQRTLAHSPIFQLMFAWQNTPREALELGQIELRELEFDHHSAKFDLALDMQEAGGRIMGRLGFATALFERATMERHAAYFKALLEGMVRDDSQPVASIAILGQAERRQVLVDWNDTPREYSDAFAHELFERRAAQAPGATALEADGESLTYQALNERANQLAHHLISLGVRPDTRVAIALERGTPLVLAMLATLKAGGAYVPLDPQYPSDRLAFMLDDSRPKVVLTQASVQERLPACRALMTAAVLELDAPFAPWTNQPASNPERASTGLAPSNLAYVIYTSGSTGKPKGVMVEHRNLANLVGWHADAFPLIAGERASSTAGIAFDACTWEVWPPLCMGAALALAPADAAGDPVALLDWWEKQELHSSFLVTALADIAFQREAGAKKPLRTLLVGGDRLGKPPAAGLGFEVVNNYGPTEATVVATSGRIGAGDAVVHIGRPIANTSIYLLDRYGQPVPVGVAGEIHIGGASVARGYLNQPQLTQERFLPDPFSQLPDARMYRSGDLARWLADGTIEFLGRNDHQVKIRGLRIELGEIEAHLSRQNGVREAVVLAREDSPGDQRLVAYLVGDVDTGAVREALARELPDYMVPAACVVLGAMPLTANGKLDRTALPAPEGSAYAQRSYEAPQGATETALAAIWAELLQLDQVGRHDHFFELGGHSLLAVQLMERMRRVHLGADIRTLFSQPTLAALAHAVDQAAGTGGGEVAAPPNAIPAGCAEITPAMLPLVTLDERQIARIASTVPGGMQAIQDIYPVAPLQEGILFHHLLQAEGDPYLSSATLAFDSRARMDGFVAALQQVIDRHDVLRSAILWEGLSEPVQVVWRQARFTVDTPALPAGDTVAQLCALADPRHVRLDVRTAPLLHGFSAFDDKSGRWLLQLLLHHMILDHTTLDVMFQEIAAIQGGRADELPEPVPFRNFVAQARLEGRAQEHEAFFRQMLGDVDEATVPYGLADVKGDGSNVEEVQRRLTPVLSQRIRRQARAAGVSAATLFHWAWARVVSQGSGVDDVIFGTVLFGRMQGGAGADRAMGLFINTLPLRVRLGAASVQEELRAIHETLLQLVRHEHAPLSLAQRCSALPAGKPLFSALLNFRHSAGRDEQAEGGWDEGIEVLSSQERTNYPFGLSVDDLGQDFLLTVQVALPVEARQICDDVLRELEALAGALEKGERTPVAAANGAAPWSDAVCSFAQPFCVHEQFEQQVERTPDAIAVRHGDTDLSYRDLNALANQLAHHLRTLGVGPDDRVAICVQRDHTMLVAILAVLKAGGAYVPLDPAYPAARLTHMLHDSAPKVLITHEGALQGVEHAVPVLDLSQSQPAWAHNATTNPRADAVGLLPHHMAYIIYTSGSTGLPKGVMVEHANVGRLFAATAHWFGFGPNDVWTMFHSYAFDFSVWEMWGALLHGGRVVVVPQATARSPDDFYQLVCAEGVTVLNQTPGAFRRFIASQGASDAAHSLRYVVFGGEALQPAMLKPWYARNGERTRLINMYGITETTVHVTYRELTPADAQGSGSPIGMPIPDLAVHILDTQGRPAPIGMVGEMHVGGAGVARGYLNRLELTAERFIDDPFQPGGGQRLYRTGDLGRRLRDGSIEFMGRNDAQVKVRGFRIELGEIEARLLHLPAVREAVVLAIDDAQGEKRLAAYVVPRDGAAHGDGMAIREELAQILPDYMVPAYIVCLDSLPLTVHGKLDHAALPAADVARSDAGYCAPRNPAEECIASIWADVLGIDRVGVHDNFFALGGDSMRTISIVSKARERGLALAIEHIFSHLTVAGVAAALARAQPDAAASAPAATAMALSPADAALLPGDVEDAYELTCLQLGMVFHNQMSADGSVYHDVFSHHLRIEGWNAEVFQQALDTVVARHPVLRTSFDLRTYSVALQLVHRGARIAVDISDISAFDAARQEHLISDFLRQERGNGFAPGEAPMFRIFIHQRGHDSFQLTLSFHHAILDGWSVASFVTELFQVYQALRAGERIDAPALACSFRQAVAAEQVILASSSATAFWTGYLAGHTVASLPPRDADNDVDASRTAAITLPEGVTAQLEALARELHVPLRTLLLAAHVRVMALFSGESDVLTGMVSHSRPAEQDGDKVLGLYLNTLPLRQAIEPGSWKDLIVATFKSELAVMPYRAYPYARIMQENGRRALFESAFNFVNFYVYDGLRNVESLQFLEGQAFEATNHALTFNAAQEGNKLTLSLQRDPARLSARQAARIAAAYQAALVTMAREPDGAHLFAGLLDAAEREQVLRGWNDTARDYRQDLCIHELIEAQVRSNPLAVALEVDDTRLTYGELNEQANRLAAYLRMLGVGPDQRVALCLERGVAMVVGLLAVLKAGGAYVPLDPAYPEERLAFMLKDSAPLVLLTQAGLARHLTVPSDLPVLQLDATNPPWHALPGKNPDAAALGLSPSNLAYVIYTSGSTGQPKGVMNEHLGVVNRLLWMQEAYCLDAGDAVLQKTPFSFDVSVWEFFWPLMNGARLVMARPDGHKDPAYLADTIERHGITTVHFVPSMLQAFIDGGAAERCTGLKRVMCSGEALPGALARRFRQCAPDAQLYNLYGPTEAAVDVTAWHCAGVDLPDNIPLGRPVANTAIYLLDRHGQPAPVGVPGEIHIGGVQVARGYQNRDELTRQRFVADPFAGKPGARMYKTGDLGQWLADGSVEFLGRNDHQVKIRGLRIELGEIEAHLVRQEGVREAVVLAREDSPGDKRLVAYLVGQVDTQLVRAALARELLEYMVPAACVVLDSLPLSANGKLDRKALPAPEGSAYAQRTWEAPQGPTETALAAIWAALLQVERVGRNDHFFELGGHSLLAVQLMERMRRQELFADIRTLFSQPTLAALAQAVDQAGQAGRRDVVVPPNSIPAGCTTITPAMLPLVALDAEQIARIVATVPGGAANVQDIYPLAPLQEGILFHHLLQNKGDAYLLSATLSFDSRERLDAFTGALQQVVMRHDALRTALLWEGLPEPVQVVWREATFNVETLALPGVDTPAELRAHADPRHFRIDLRRAPLMHGFAAFDDKTGCWLLQLLLHHVVTDHTTLDVLFEEMALIQAGRAQELPLPVPFRNFVAQARLGVSVQEHEQFFRQMLGDVDEPTAPFGLLDMQGDGSNVDEARLPLDAALALRLRQHARRLGVSATSLFHLAWAQVLARTSGRDDVVFGTALFGRMHGGSGADRVLGLFMNTLPVRIRLDDTPVEAAVRDTHERLAQLLHHEHAPLSLAQRCSGMAASVPLFSAGFNYRHSPPAQQVWEGMEVLHGEELSNFPLVLKVDDHGEAFSLTANAQRPIDPMRVCRYMHAALDHLADALDNAPATTSRDLEILPADERSQLLEGWNDTFAAIDAGRCIHQLFELHAASSPDAAALVVDGSAPLSYAELNARANQLAHHLIKLGLRPDMRVAIALPRGADMIVALLATLKAGAAYVPLDPGYPAERLAFMLDDSRPRVVLTHADLQERLPASRALLTATVLELDDLAAPWQDKPATNPDPASLGLTDAHLAYVIYTSGSTGTPKGVMMEHAALCNLAQAQIDSFGVTSRSRILQFSSFSFDGCIFEVVLALCHGAALYMVASDVPLAGDSLLAVADKHGISHAILPPAVLAALPDSARMDSITTLVMAGEASGQALVRRWAAGRTLINGYGPTETAVCATVFRCDAQQAGDPPIGQPIANKRIYLLDAHDAPVPLGVAGEIHIGGAGIARGYLNRRELSEERFIPDPFAGTPGARMYRSGDLGRRRADGNIEFVGRVDKQVKVRGFRIELGEIETVLLAAPGVRDCVVLAREDQPGQRRLVAYFSTPEPELCTPESLRLHLAGRLPEYMVPAAYVCLDALPLTPNGKLDRRALPAPEDGAFSTRVYEAPQGPVESALAALWSELLQVEQVGRRDHFFELGGHSLLAVQMISRLHQRLGLEVALSDLFAQPVLHALATLAHKAPAQGLPPLVAGPRPLDIPVSFAQQRLWFIAQMGEAASAAYHISGGMRLHGRLDERALRCALDRIVHRHEALRTHFELVDGAPVQRIAASTGLTLVRHDLSADAQPQAGVEHWSRVEASTPLDLGQGPLIRARLLRLGEQEHILLLTVHHVVSDGWSMGVLARELTALYNAYAADGPAHDLDPLPPLPVQYADYALWQRGWLGAAPAQEQLAYWKRQLAGAPALITLPSDRPRPAMQDYTGQSLSFTIDPALCAGLKALSRKHGTTLYMTLLAAWAALAARLAGQDEVVIGSPVANRGRVELEPMIGFFVNTVALRLDVSDSPTVADLLAQAKQRVLEAQSNQDVPFEQVVEVLNPERALNYSSIFQLMFAWQNMPHDAVQLGDLRLEELPERSDRSTAFDLSLTLQESGEHIVGTMEYAAALYDRATIERHLARLRTVLEGMVRDDSQAFDRIDLLDAGERQQLEAAWRHVRQPYPDNACIHQLFEQQVERTPHATAAEQEGRALSYGELNARANQLAHHLRQLGVQPDQRVAICAPRSLDMLVAILGVLKAGAAYVPLDPAYPQERIDYMLRDSAPVALLTQSELEAPSWLHQPTGNPEPAAIGLTASHLAYVIYTSGSTGAPKGVMIEHRGLCNQITALQRLYALGPADRVLQFAAPSFDMSVEEIFGALVSGATLVLGSPAWIADAQRWCELAEANALTVANLPTMFWQQIAQAPHVALPASLRQISIGGEGVAAAALDAWWARPGHRPVLVNAYGPTEATINASILTCQRGTNPRSIGSPVANTPVYLLDRHGQAVPPGVAGEIHIGGVGVARGYLNLPQLTQERFVPDPFASDAGARMYKSGDLGRWLSDGSLEYLGRNDHQVKLRGFRIELGEIEAQLARQSGVRQAVVLAREDNPGDKRLVAYVVGAADAGALRAALAQVLPDYMVPAAFVTLDALPLTPNGKLDRHALPAPEGSAYAQRAYCAPQGEAENALARIWAELLHVERVGRDDNFFELGGHSLLAVQLMERMRRSQMPVDIRTLFLRPTVAGLAGVAGTQEAREVVVPPNRIPSSCTAITPDMLPLVALDAAQIARIAGTVAGGVANVQDIYPLAPLQEGILFHHLLQAEGDLYLSAATLAFDSRERLDGFVQALGQVIARHDALRTSVQWEGLPEPVQVVWREAPFVLETPALANGDVAAMLRAHADPRSMRIDLGQAPLMRGFAAPDPDNGRWLLLLLEHHLVTDHTTLDLLFDEMAMIEAGRADELPPPVPFRNFVAQARLGVSREEHEAFFRSMLGDVDEPTAPFGLANVQGDGSTVHEAQQLLAPALSERIRRQARSFGVSAASLFHWAWAQVLGQATGREDVVFGTVLFGRMQPGAGAERTMGLFINTLPLRVPLGEVSVEQGIRETHALLAQLMQHEHASLALAQRSSALAAGTPLFSALLNYRHSGQQASDSVTGTWAQGITVLAAEERSNYPFSLSVDDLGDGFGLSAQIAEPVDPQRVCEYMAQALNGLVGALETAPHLPAWGINVLDAAERERLLVRWNDTAQPFPDSLCIHQLFEQQVARAPRAAALEHQGRCLDYGQLNERANQLAHHLRSLGVQPDARVAICAPRGVELVVAILAVLKAGAAYVPLDPAYPRERLDYMLRDSAPVALLTVAGMPAAATVPVLVLDGESQPWLRQPLTDPDPAAVGLTPASLAYVIYTSGSTGQPKGVMVEHRGLCNVAQAQARTLAIDPASRVLQCASPSFDACVFELVMALCHGAALHVPAPGALLAGPVLTEALAAHDITHVTLTPAVLNGLDPGTGLAGVRTLVVAGEACSQELVERWAAGRAFVNAYGPTEATIWATFQPCVAGGPAGAPPIGRPIANTAIYLLDRHGQPVPTGVAGEIHIGGVGVARGYLNLPQLTQERFVPDPFAGHDGARMYKSGDLGRWTADGTLDYLGRNDHQVKLRGLRIELGEIEAQLRRQDGVHDAVVAVREDRPGDKRLVAYVVAGTGEVDAQRMRAALAQVLPEFMVPAAIMVLDALPLTPNGKLDRQALPAPEGAAYARNQYAAPQGEVETVLAGIWAELLDVDLVGREDNFFALGGHSLLTIQMVERLRQQGMQVEMRSIFDSPVLKDVAARIQRSAALSLSHHLVPLRLGGARRPLFFLHEPTGEVLSYERLSRHFGDDMPVYGVQAGRADAGQPVRMETLARRYLDVIRTVQPHGPYRLAGWSGGGLIAYEMAHQLLGEDETVEFLGLIDSGRPGYKAAESMPDEAAMRWVFLEVYASYLDTSLDMMRVRDLQALGSIDAAVATCRERGWLPAAFTTEELTWRSARFAQLILACANYVPQPLPISVHLFAGEPAEGADPSIGWHALLRRHLHLSVIGGDHKTIMEEPYIETLAARIKRVLADAEALPTLEAVAPDKAAITLQSGRKGHSPVFCIPGAGANVTAFLPLVHALGDAEPVIGLQARGHDGSCVPHATVEAAARAYLPEVRAHAGRGPYRLLGHSFGGWIALELARLLVQAGETVAQVVLVDCEPPGPVRHSDRLQTLTLFIDLLEMDRGQALGVDRARLAGLDEAGQLAHLMERLTAAGVLPPRTPVDKLQGLLRVFGSHLNTSYEPAGPYAGAILLVNAEVAETAGSARRAAMSAPEKLARWQRLADRVDVQTLAGSNHMNILKQPFVDLLAGAAADAWAVDADVMPLNPFINSSSKAKRQ</sequence>
<keyword evidence="3" id="KW-0596">Phosphopantetheine</keyword>
<dbReference type="Gene3D" id="3.30.559.10">
    <property type="entry name" value="Chloramphenicol acetyltransferase-like domain"/>
    <property type="match status" value="6"/>
</dbReference>
<dbReference type="NCBIfam" id="TIGR01733">
    <property type="entry name" value="AA-adenyl-dom"/>
    <property type="match status" value="6"/>
</dbReference>
<dbReference type="NCBIfam" id="NF004282">
    <property type="entry name" value="PRK05691.1"/>
    <property type="match status" value="12"/>
</dbReference>
<dbReference type="CDD" id="cd17646">
    <property type="entry name" value="A_NRPS_AB3403-like"/>
    <property type="match status" value="1"/>
</dbReference>
<dbReference type="Gene3D" id="2.30.38.10">
    <property type="entry name" value="Luciferase, Domain 3"/>
    <property type="match status" value="4"/>
</dbReference>
<evidence type="ECO:0000313" key="8">
    <source>
        <dbReference type="Proteomes" id="UP000229897"/>
    </source>
</evidence>
<dbReference type="PROSITE" id="PS00455">
    <property type="entry name" value="AMP_BINDING"/>
    <property type="match status" value="6"/>
</dbReference>
<evidence type="ECO:0000313" key="7">
    <source>
        <dbReference type="EMBL" id="ATQ77348.1"/>
    </source>
</evidence>
<name>A0A2D2DQU8_9BURK</name>
<dbReference type="CDD" id="cd17643">
    <property type="entry name" value="A_NRPS_Cytc1-like"/>
    <property type="match status" value="1"/>
</dbReference>
<dbReference type="Gene3D" id="3.30.559.30">
    <property type="entry name" value="Nonribosomal peptide synthetase, condensation domain"/>
    <property type="match status" value="6"/>
</dbReference>
<dbReference type="CDD" id="cd05930">
    <property type="entry name" value="A_NRPS"/>
    <property type="match status" value="3"/>
</dbReference>
<dbReference type="CDD" id="cd17652">
    <property type="entry name" value="A_NRPS_CmdD_like"/>
    <property type="match status" value="1"/>
</dbReference>
<evidence type="ECO:0000256" key="2">
    <source>
        <dbReference type="ARBA" id="ARBA00006432"/>
    </source>
</evidence>
<dbReference type="PROSITE" id="PS50075">
    <property type="entry name" value="CARRIER"/>
    <property type="match status" value="6"/>
</dbReference>
<keyword evidence="4" id="KW-0597">Phosphoprotein</keyword>
<dbReference type="CDD" id="cd19531">
    <property type="entry name" value="LCL_NRPS-like"/>
    <property type="match status" value="2"/>
</dbReference>
<dbReference type="SUPFAM" id="SSF47336">
    <property type="entry name" value="ACP-like"/>
    <property type="match status" value="6"/>
</dbReference>
<keyword evidence="8" id="KW-1185">Reference proteome</keyword>
<dbReference type="Gene3D" id="3.40.50.980">
    <property type="match status" value="8"/>
</dbReference>
<dbReference type="InterPro" id="IPR020845">
    <property type="entry name" value="AMP-binding_CS"/>
</dbReference>
<dbReference type="InterPro" id="IPR045851">
    <property type="entry name" value="AMP-bd_C_sf"/>
</dbReference>
<evidence type="ECO:0000256" key="4">
    <source>
        <dbReference type="ARBA" id="ARBA00022553"/>
    </source>
</evidence>
<dbReference type="InterPro" id="IPR023213">
    <property type="entry name" value="CAT-like_dom_sf"/>
</dbReference>
<evidence type="ECO:0000256" key="1">
    <source>
        <dbReference type="ARBA" id="ARBA00001957"/>
    </source>
</evidence>
<reference evidence="7" key="1">
    <citation type="submission" date="2017-10" db="EMBL/GenBank/DDBJ databases">
        <title>Massilia psychrophilum sp. nov., a novel purple-pigmented bacterium isolated from Tianshan glacier, Xinjiang Municipality, China.</title>
        <authorList>
            <person name="Wang H."/>
        </authorList>
    </citation>
    <scope>NUCLEOTIDE SEQUENCE [LARGE SCALE GENOMIC DNA]</scope>
    <source>
        <strain evidence="7">B2</strain>
    </source>
</reference>
<dbReference type="FunFam" id="3.30.559.30:FF:000001">
    <property type="entry name" value="Non-ribosomal peptide synthetase"/>
    <property type="match status" value="1"/>
</dbReference>
<dbReference type="SMART" id="SM00823">
    <property type="entry name" value="PKS_PP"/>
    <property type="match status" value="6"/>
</dbReference>
<dbReference type="FunFam" id="3.40.50.12780:FF:000012">
    <property type="entry name" value="Non-ribosomal peptide synthetase"/>
    <property type="match status" value="6"/>
</dbReference>
<dbReference type="InterPro" id="IPR042099">
    <property type="entry name" value="ANL_N_sf"/>
</dbReference>
<feature type="domain" description="Carrier" evidence="6">
    <location>
        <begin position="2095"/>
        <end position="2169"/>
    </location>
</feature>
<dbReference type="SUPFAM" id="SSF56801">
    <property type="entry name" value="Acetyl-CoA synthetase-like"/>
    <property type="match status" value="6"/>
</dbReference>
<dbReference type="Pfam" id="PF00550">
    <property type="entry name" value="PP-binding"/>
    <property type="match status" value="6"/>
</dbReference>
<feature type="domain" description="Carrier" evidence="6">
    <location>
        <begin position="6361"/>
        <end position="6435"/>
    </location>
</feature>
<evidence type="ECO:0000256" key="3">
    <source>
        <dbReference type="ARBA" id="ARBA00022450"/>
    </source>
</evidence>
<dbReference type="GO" id="GO:0043041">
    <property type="term" value="P:amino acid activation for nonribosomal peptide biosynthetic process"/>
    <property type="evidence" value="ECO:0007669"/>
    <property type="project" value="TreeGrafter"/>
</dbReference>
<dbReference type="InterPro" id="IPR001031">
    <property type="entry name" value="Thioesterase"/>
</dbReference>
<feature type="domain" description="Carrier" evidence="6">
    <location>
        <begin position="5285"/>
        <end position="5359"/>
    </location>
</feature>
<accession>A0A2D2DQU8</accession>
<dbReference type="Pfam" id="PF00668">
    <property type="entry name" value="Condensation"/>
    <property type="match status" value="6"/>
</dbReference>
<dbReference type="PANTHER" id="PTHR45527:SF1">
    <property type="entry name" value="FATTY ACID SYNTHASE"/>
    <property type="match status" value="1"/>
</dbReference>
<dbReference type="Pfam" id="PF13193">
    <property type="entry name" value="AMP-binding_C"/>
    <property type="match status" value="6"/>
</dbReference>
<dbReference type="Gene3D" id="1.10.1200.10">
    <property type="entry name" value="ACP-like"/>
    <property type="match status" value="4"/>
</dbReference>
<dbReference type="EMBL" id="CP024608">
    <property type="protein sequence ID" value="ATQ77348.1"/>
    <property type="molecule type" value="Genomic_DNA"/>
</dbReference>
<dbReference type="FunFam" id="3.30.559.10:FF:000012">
    <property type="entry name" value="Non-ribosomal peptide synthetase"/>
    <property type="match status" value="1"/>
</dbReference>
<dbReference type="FunFam" id="1.10.1200.10:FF:000005">
    <property type="entry name" value="Nonribosomal peptide synthetase 1"/>
    <property type="match status" value="5"/>
</dbReference>
<dbReference type="PANTHER" id="PTHR45527">
    <property type="entry name" value="NONRIBOSOMAL PEPTIDE SYNTHETASE"/>
    <property type="match status" value="1"/>
</dbReference>
<dbReference type="Pfam" id="PF00501">
    <property type="entry name" value="AMP-binding"/>
    <property type="match status" value="6"/>
</dbReference>
<dbReference type="InterPro" id="IPR006162">
    <property type="entry name" value="Ppantetheine_attach_site"/>
</dbReference>
<dbReference type="Gene3D" id="3.40.50.12780">
    <property type="entry name" value="N-terminal domain of ligase-like"/>
    <property type="match status" value="2"/>
</dbReference>
<dbReference type="GO" id="GO:0005737">
    <property type="term" value="C:cytoplasm"/>
    <property type="evidence" value="ECO:0007669"/>
    <property type="project" value="TreeGrafter"/>
</dbReference>
<dbReference type="GO" id="GO:0031177">
    <property type="term" value="F:phosphopantetheine binding"/>
    <property type="evidence" value="ECO:0007669"/>
    <property type="project" value="InterPro"/>
</dbReference>
<dbReference type="NCBIfam" id="NF003417">
    <property type="entry name" value="PRK04813.1"/>
    <property type="match status" value="6"/>
</dbReference>
<dbReference type="InterPro" id="IPR020802">
    <property type="entry name" value="TesA-like"/>
</dbReference>
<feature type="domain" description="Carrier" evidence="6">
    <location>
        <begin position="3159"/>
        <end position="3233"/>
    </location>
</feature>
<keyword evidence="5" id="KW-0436">Ligase</keyword>
<protein>
    <submittedName>
        <fullName evidence="7">Non-ribosomal peptide synthetase</fullName>
    </submittedName>
</protein>
<evidence type="ECO:0000256" key="5">
    <source>
        <dbReference type="ARBA" id="ARBA00022598"/>
    </source>
</evidence>
<dbReference type="FunFam" id="3.30.300.30:FF:000010">
    <property type="entry name" value="Enterobactin synthetase component F"/>
    <property type="match status" value="6"/>
</dbReference>
<dbReference type="InterPro" id="IPR025110">
    <property type="entry name" value="AMP-bd_C"/>
</dbReference>
<dbReference type="SUPFAM" id="SSF52777">
    <property type="entry name" value="CoA-dependent acyltransferases"/>
    <property type="match status" value="12"/>
</dbReference>
<comment type="cofactor">
    <cofactor evidence="1">
        <name>pantetheine 4'-phosphate</name>
        <dbReference type="ChEBI" id="CHEBI:47942"/>
    </cofactor>
</comment>
<comment type="similarity">
    <text evidence="2">Belongs to the ATP-dependent AMP-binding enzyme family.</text>
</comment>
<dbReference type="CDD" id="cd19544">
    <property type="entry name" value="E-C_NRPS"/>
    <property type="match status" value="3"/>
</dbReference>
<dbReference type="InterPro" id="IPR000873">
    <property type="entry name" value="AMP-dep_synth/lig_dom"/>
</dbReference>
<dbReference type="FunFam" id="2.30.38.10:FF:000001">
    <property type="entry name" value="Non-ribosomal peptide synthetase PvdI"/>
    <property type="match status" value="5"/>
</dbReference>
<dbReference type="KEGG" id="mass:CR152_24715"/>
<proteinExistence type="inferred from homology"/>
<dbReference type="GO" id="GO:0044550">
    <property type="term" value="P:secondary metabolite biosynthetic process"/>
    <property type="evidence" value="ECO:0007669"/>
    <property type="project" value="UniProtKB-ARBA"/>
</dbReference>
<dbReference type="GO" id="GO:0016874">
    <property type="term" value="F:ligase activity"/>
    <property type="evidence" value="ECO:0007669"/>
    <property type="project" value="UniProtKB-KW"/>
</dbReference>
<dbReference type="OrthoDB" id="6297021at2"/>
<dbReference type="FunFam" id="3.40.50.980:FF:000002">
    <property type="entry name" value="Enterobactin synthetase component F"/>
    <property type="match status" value="2"/>
</dbReference>
<dbReference type="InterPro" id="IPR010071">
    <property type="entry name" value="AA_adenyl_dom"/>
</dbReference>
<dbReference type="Pfam" id="PF00975">
    <property type="entry name" value="Thioesterase"/>
    <property type="match status" value="2"/>
</dbReference>
<dbReference type="RefSeq" id="WP_099879431.1">
    <property type="nucleotide sequence ID" value="NZ_CP024608.1"/>
</dbReference>
<evidence type="ECO:0000259" key="6">
    <source>
        <dbReference type="PROSITE" id="PS50075"/>
    </source>
</evidence>